<dbReference type="PANTHER" id="PTHR43298">
    <property type="entry name" value="MULTIDRUG RESISTANCE PROTEIN NORM-RELATED"/>
    <property type="match status" value="1"/>
</dbReference>
<dbReference type="PIRSF" id="PIRSF006603">
    <property type="entry name" value="DinF"/>
    <property type="match status" value="1"/>
</dbReference>
<evidence type="ECO:0000256" key="2">
    <source>
        <dbReference type="ARBA" id="ARBA00004651"/>
    </source>
</evidence>
<reference evidence="14" key="2">
    <citation type="submission" date="2021-04" db="EMBL/GenBank/DDBJ databases">
        <authorList>
            <person name="Gilroy R."/>
        </authorList>
    </citation>
    <scope>NUCLEOTIDE SEQUENCE</scope>
    <source>
        <strain evidence="14">ChiSxjej6B18-287</strain>
    </source>
</reference>
<comment type="function">
    <text evidence="1">Multidrug efflux pump.</text>
</comment>
<feature type="transmembrane region" description="Helical" evidence="13">
    <location>
        <begin position="135"/>
        <end position="152"/>
    </location>
</feature>
<evidence type="ECO:0000256" key="9">
    <source>
        <dbReference type="ARBA" id="ARBA00022989"/>
    </source>
</evidence>
<dbReference type="NCBIfam" id="TIGR00797">
    <property type="entry name" value="matE"/>
    <property type="match status" value="1"/>
</dbReference>
<dbReference type="Pfam" id="PF01554">
    <property type="entry name" value="MatE"/>
    <property type="match status" value="2"/>
</dbReference>
<feature type="transmembrane region" description="Helical" evidence="13">
    <location>
        <begin position="356"/>
        <end position="376"/>
    </location>
</feature>
<dbReference type="GO" id="GO:0042910">
    <property type="term" value="F:xenobiotic transmembrane transporter activity"/>
    <property type="evidence" value="ECO:0007669"/>
    <property type="project" value="InterPro"/>
</dbReference>
<dbReference type="GO" id="GO:0006811">
    <property type="term" value="P:monoatomic ion transport"/>
    <property type="evidence" value="ECO:0007669"/>
    <property type="project" value="UniProtKB-KW"/>
</dbReference>
<dbReference type="Proteomes" id="UP000823893">
    <property type="component" value="Unassembled WGS sequence"/>
</dbReference>
<organism evidence="14 15">
    <name type="scientific">Candidatus Blautia merdigallinarum</name>
    <dbReference type="NCBI Taxonomy" id="2838495"/>
    <lineage>
        <taxon>Bacteria</taxon>
        <taxon>Bacillati</taxon>
        <taxon>Bacillota</taxon>
        <taxon>Clostridia</taxon>
        <taxon>Lachnospirales</taxon>
        <taxon>Lachnospiraceae</taxon>
        <taxon>Blautia</taxon>
    </lineage>
</organism>
<protein>
    <recommendedName>
        <fullName evidence="4">Probable multidrug resistance protein NorM</fullName>
    </recommendedName>
    <alternativeName>
        <fullName evidence="12">Multidrug-efflux transporter</fullName>
    </alternativeName>
</protein>
<evidence type="ECO:0000256" key="13">
    <source>
        <dbReference type="SAM" id="Phobius"/>
    </source>
</evidence>
<evidence type="ECO:0000256" key="12">
    <source>
        <dbReference type="ARBA" id="ARBA00031636"/>
    </source>
</evidence>
<evidence type="ECO:0000256" key="11">
    <source>
        <dbReference type="ARBA" id="ARBA00023136"/>
    </source>
</evidence>
<feature type="transmembrane region" description="Helical" evidence="13">
    <location>
        <begin position="93"/>
        <end position="115"/>
    </location>
</feature>
<feature type="transmembrane region" description="Helical" evidence="13">
    <location>
        <begin position="316"/>
        <end position="336"/>
    </location>
</feature>
<evidence type="ECO:0000256" key="1">
    <source>
        <dbReference type="ARBA" id="ARBA00003408"/>
    </source>
</evidence>
<comment type="similarity">
    <text evidence="3">Belongs to the multi antimicrobial extrusion (MATE) (TC 2.A.66.1) family.</text>
</comment>
<dbReference type="InterPro" id="IPR048279">
    <property type="entry name" value="MdtK-like"/>
</dbReference>
<dbReference type="GO" id="GO:0005886">
    <property type="term" value="C:plasma membrane"/>
    <property type="evidence" value="ECO:0007669"/>
    <property type="project" value="UniProtKB-SubCell"/>
</dbReference>
<evidence type="ECO:0000256" key="8">
    <source>
        <dbReference type="ARBA" id="ARBA00022692"/>
    </source>
</evidence>
<keyword evidence="11 13" id="KW-0472">Membrane</keyword>
<dbReference type="GO" id="GO:0015297">
    <property type="term" value="F:antiporter activity"/>
    <property type="evidence" value="ECO:0007669"/>
    <property type="project" value="UniProtKB-KW"/>
</dbReference>
<evidence type="ECO:0000256" key="7">
    <source>
        <dbReference type="ARBA" id="ARBA00022475"/>
    </source>
</evidence>
<name>A0A9D2N5K5_9FIRM</name>
<feature type="transmembrane region" description="Helical" evidence="13">
    <location>
        <begin position="415"/>
        <end position="435"/>
    </location>
</feature>
<evidence type="ECO:0000256" key="4">
    <source>
        <dbReference type="ARBA" id="ARBA00020268"/>
    </source>
</evidence>
<keyword evidence="5" id="KW-0813">Transport</keyword>
<proteinExistence type="inferred from homology"/>
<evidence type="ECO:0000256" key="5">
    <source>
        <dbReference type="ARBA" id="ARBA00022448"/>
    </source>
</evidence>
<feature type="transmembrane region" description="Helical" evidence="13">
    <location>
        <begin position="164"/>
        <end position="187"/>
    </location>
</feature>
<comment type="caution">
    <text evidence="14">The sequence shown here is derived from an EMBL/GenBank/DDBJ whole genome shotgun (WGS) entry which is preliminary data.</text>
</comment>
<evidence type="ECO:0000313" key="14">
    <source>
        <dbReference type="EMBL" id="HJC10807.1"/>
    </source>
</evidence>
<dbReference type="EMBL" id="DWWV01000105">
    <property type="protein sequence ID" value="HJC10807.1"/>
    <property type="molecule type" value="Genomic_DNA"/>
</dbReference>
<dbReference type="AlphaFoldDB" id="A0A9D2N5K5"/>
<gene>
    <name evidence="14" type="ORF">H9935_08305</name>
</gene>
<dbReference type="PANTHER" id="PTHR43298:SF2">
    <property type="entry name" value="FMN_FAD EXPORTER YEEO-RELATED"/>
    <property type="match status" value="1"/>
</dbReference>
<keyword evidence="6" id="KW-0050">Antiport</keyword>
<feature type="transmembrane region" description="Helical" evidence="13">
    <location>
        <begin position="12"/>
        <end position="32"/>
    </location>
</feature>
<keyword evidence="10" id="KW-0406">Ion transport</keyword>
<dbReference type="InterPro" id="IPR050222">
    <property type="entry name" value="MATE_MdtK"/>
</dbReference>
<keyword evidence="8 13" id="KW-0812">Transmembrane</keyword>
<sequence>MEKEYLIREKPLKALLLFAFPMIIGNLFQQFYTMVDSVVVGRFVGENALAAVGASYSLTNVFISIAIGGGMGASVLTSRYFGGRNYKRMKTSVSTALLSFLAVSIVLGGAGLLLGKEIMELLNTPENIMEDATEYLNIYFIGLPFLFMYNVLASMFNALGKSRIPLYLLIFSSVFNVVLDVIMVYSFHMGVAGVAWATLIAQGISAVMAFLIFAGEMKSYEGGEQSQWFDKRELGEMCGIALPSILQQSTVSIGMMLVQSVVNSFGAQMLAGYSAGMRIESICIVPMAAMGNVMSSYTAQNLGAGKQERAVKGYHTAYGIVFGFGILLCVTLELFYRPLIAMFLGEEGTVLAMNTGMSYMRFIGFFFSFIGLKMITDGLLRGAGDMKVFTIANMVNLCIRVVVAVTMAPRFGIAFVWYAVPMGWLANYLISFARYRTGKWKTTGRG</sequence>
<feature type="transmembrane region" description="Helical" evidence="13">
    <location>
        <begin position="193"/>
        <end position="214"/>
    </location>
</feature>
<dbReference type="InterPro" id="IPR002528">
    <property type="entry name" value="MATE_fam"/>
</dbReference>
<feature type="transmembrane region" description="Helical" evidence="13">
    <location>
        <begin position="388"/>
        <end position="409"/>
    </location>
</feature>
<comment type="subcellular location">
    <subcellularLocation>
        <location evidence="2">Cell membrane</location>
        <topology evidence="2">Multi-pass membrane protein</topology>
    </subcellularLocation>
</comment>
<evidence type="ECO:0000256" key="10">
    <source>
        <dbReference type="ARBA" id="ARBA00023065"/>
    </source>
</evidence>
<keyword evidence="7" id="KW-1003">Cell membrane</keyword>
<evidence type="ECO:0000313" key="15">
    <source>
        <dbReference type="Proteomes" id="UP000823893"/>
    </source>
</evidence>
<keyword evidence="9 13" id="KW-1133">Transmembrane helix</keyword>
<evidence type="ECO:0000256" key="6">
    <source>
        <dbReference type="ARBA" id="ARBA00022449"/>
    </source>
</evidence>
<accession>A0A9D2N5K5</accession>
<dbReference type="CDD" id="cd13138">
    <property type="entry name" value="MATE_yoeA_like"/>
    <property type="match status" value="1"/>
</dbReference>
<evidence type="ECO:0000256" key="3">
    <source>
        <dbReference type="ARBA" id="ARBA00010199"/>
    </source>
</evidence>
<reference evidence="14" key="1">
    <citation type="journal article" date="2021" name="PeerJ">
        <title>Extensive microbial diversity within the chicken gut microbiome revealed by metagenomics and culture.</title>
        <authorList>
            <person name="Gilroy R."/>
            <person name="Ravi A."/>
            <person name="Getino M."/>
            <person name="Pursley I."/>
            <person name="Horton D.L."/>
            <person name="Alikhan N.F."/>
            <person name="Baker D."/>
            <person name="Gharbi K."/>
            <person name="Hall N."/>
            <person name="Watson M."/>
            <person name="Adriaenssens E.M."/>
            <person name="Foster-Nyarko E."/>
            <person name="Jarju S."/>
            <person name="Secka A."/>
            <person name="Antonio M."/>
            <person name="Oren A."/>
            <person name="Chaudhuri R.R."/>
            <person name="La Ragione R."/>
            <person name="Hildebrand F."/>
            <person name="Pallen M.J."/>
        </authorList>
    </citation>
    <scope>NUCLEOTIDE SEQUENCE</scope>
    <source>
        <strain evidence="14">ChiSxjej6B18-287</strain>
    </source>
</reference>